<feature type="transmembrane region" description="Helical" evidence="7">
    <location>
        <begin position="47"/>
        <end position="66"/>
    </location>
</feature>
<dbReference type="GO" id="GO:0005886">
    <property type="term" value="C:plasma membrane"/>
    <property type="evidence" value="ECO:0007669"/>
    <property type="project" value="UniProtKB-SubCell"/>
</dbReference>
<proteinExistence type="predicted"/>
<keyword evidence="9" id="KW-1185">Reference proteome</keyword>
<feature type="transmembrane region" description="Helical" evidence="7">
    <location>
        <begin position="291"/>
        <end position="309"/>
    </location>
</feature>
<evidence type="ECO:0000256" key="6">
    <source>
        <dbReference type="ARBA" id="ARBA00023136"/>
    </source>
</evidence>
<keyword evidence="2" id="KW-0813">Transport</keyword>
<reference evidence="8 9" key="1">
    <citation type="submission" date="2015-12" db="EMBL/GenBank/DDBJ databases">
        <title>Haloprofundus marisrubri gen. nov., sp. nov., an extremely halophilic archaeon isolated from the Discovery deep brine-seawater interface in the Red Sea.</title>
        <authorList>
            <person name="Zhang G."/>
            <person name="Stingl U."/>
            <person name="Rashid M."/>
        </authorList>
    </citation>
    <scope>NUCLEOTIDE SEQUENCE [LARGE SCALE GENOMIC DNA]</scope>
    <source>
        <strain evidence="8 9">SB9</strain>
    </source>
</reference>
<dbReference type="AlphaFoldDB" id="A0A0W1R3J0"/>
<dbReference type="NCBIfam" id="TIGR00842">
    <property type="entry name" value="bcct"/>
    <property type="match status" value="1"/>
</dbReference>
<feature type="transmembrane region" description="Helical" evidence="7">
    <location>
        <begin position="193"/>
        <end position="216"/>
    </location>
</feature>
<evidence type="ECO:0000256" key="7">
    <source>
        <dbReference type="SAM" id="Phobius"/>
    </source>
</evidence>
<dbReference type="Pfam" id="PF02028">
    <property type="entry name" value="BCCT"/>
    <property type="match status" value="1"/>
</dbReference>
<feature type="transmembrane region" description="Helical" evidence="7">
    <location>
        <begin position="532"/>
        <end position="552"/>
    </location>
</feature>
<dbReference type="GO" id="GO:0022857">
    <property type="term" value="F:transmembrane transporter activity"/>
    <property type="evidence" value="ECO:0007669"/>
    <property type="project" value="InterPro"/>
</dbReference>
<feature type="transmembrane region" description="Helical" evidence="7">
    <location>
        <begin position="321"/>
        <end position="341"/>
    </location>
</feature>
<dbReference type="InterPro" id="IPR000060">
    <property type="entry name" value="BCCT_transptr"/>
</dbReference>
<comment type="subcellular location">
    <subcellularLocation>
        <location evidence="1">Cell membrane</location>
        <topology evidence="1">Multi-pass membrane protein</topology>
    </subcellularLocation>
</comment>
<evidence type="ECO:0000256" key="5">
    <source>
        <dbReference type="ARBA" id="ARBA00022989"/>
    </source>
</evidence>
<name>A0A0W1R3J0_9EURY</name>
<evidence type="ECO:0000313" key="8">
    <source>
        <dbReference type="EMBL" id="KTG07694.1"/>
    </source>
</evidence>
<protein>
    <submittedName>
        <fullName evidence="8">Glycine/betaine ABC transporter</fullName>
    </submittedName>
</protein>
<gene>
    <name evidence="8" type="ORF">AUR64_02310</name>
</gene>
<keyword evidence="5 7" id="KW-1133">Transmembrane helix</keyword>
<dbReference type="RefSeq" id="WP_058583525.1">
    <property type="nucleotide sequence ID" value="NZ_LOPU01000040.1"/>
</dbReference>
<evidence type="ECO:0000256" key="4">
    <source>
        <dbReference type="ARBA" id="ARBA00022692"/>
    </source>
</evidence>
<feature type="transmembrane region" description="Helical" evidence="7">
    <location>
        <begin position="379"/>
        <end position="397"/>
    </location>
</feature>
<feature type="transmembrane region" description="Helical" evidence="7">
    <location>
        <begin position="454"/>
        <end position="480"/>
    </location>
</feature>
<comment type="caution">
    <text evidence="8">The sequence shown here is derived from an EMBL/GenBank/DDBJ whole genome shotgun (WGS) entry which is preliminary data.</text>
</comment>
<keyword evidence="3" id="KW-1003">Cell membrane</keyword>
<keyword evidence="6 7" id="KW-0472">Membrane</keyword>
<dbReference type="PANTHER" id="PTHR30047">
    <property type="entry name" value="HIGH-AFFINITY CHOLINE TRANSPORT PROTEIN-RELATED"/>
    <property type="match status" value="1"/>
</dbReference>
<evidence type="ECO:0000256" key="1">
    <source>
        <dbReference type="ARBA" id="ARBA00004651"/>
    </source>
</evidence>
<keyword evidence="4 7" id="KW-0812">Transmembrane</keyword>
<evidence type="ECO:0000313" key="9">
    <source>
        <dbReference type="Proteomes" id="UP000054387"/>
    </source>
</evidence>
<feature type="transmembrane region" description="Helical" evidence="7">
    <location>
        <begin position="236"/>
        <end position="256"/>
    </location>
</feature>
<sequence length="596" mass="63540">MADSGGDEPSERNSETIQERLFYPDADQRSGGKNVQLFGGLFDVHPVVFPVSVCLIVLFVLITLLFQPLARVIGLRAADGTLLTAAGAFGAIQRFGTTRFDWLLTLGTTGTLLTALALAVSKYGRIRIGGAHAEKEFSDFSWIAMLFSAGMGIGLIFYGVSEPMYGLQTLPPFFDGIEPKTPEAGKAALVQTLFHWALAPWGVYALVGLGIAFFAFNRGLPLSLRSAFWPLLGDRIYGWPGHVINITAVFATLFGLTTTLGLGVQQVNAGLSILSPQLVGVAIPQTRLVEVSLIAAITLVATGSVAAGLDEGVKRLSSANTVLMGAMLVLMLIVGPTSYLLGTFSSAMGMYLAVLPEMSLFTGTTLGADASAWLSNWTFFYWAWWIAWSPFVGIFIARISKGRTVREFVAGVLVIPSLFGALWFSAFGGAAIYAQFNGGEILRVLNEQGQTATIYAMLGEYPLGLLISIIATVLVAGMFVTSSDSGSLVIDHLTAGGKHDVPRAQRVFWALTEGVVAAVLLLSGGLTALQAASIAIGVPFAAILLLMCYAVYRGLKREHAIINSAAFAEQLEETTAQSYGDIVRNNRDRDPVPGDD</sequence>
<dbReference type="OrthoDB" id="141573at2157"/>
<organism evidence="8 9">
    <name type="scientific">Haloprofundus marisrubri</name>
    <dbReference type="NCBI Taxonomy" id="1514971"/>
    <lineage>
        <taxon>Archaea</taxon>
        <taxon>Methanobacteriati</taxon>
        <taxon>Methanobacteriota</taxon>
        <taxon>Stenosarchaea group</taxon>
        <taxon>Halobacteria</taxon>
        <taxon>Halobacteriales</taxon>
        <taxon>Haloferacaceae</taxon>
        <taxon>Haloprofundus</taxon>
    </lineage>
</organism>
<feature type="transmembrane region" description="Helical" evidence="7">
    <location>
        <begin position="102"/>
        <end position="120"/>
    </location>
</feature>
<feature type="transmembrane region" description="Helical" evidence="7">
    <location>
        <begin position="507"/>
        <end position="526"/>
    </location>
</feature>
<dbReference type="EMBL" id="LOPU01000040">
    <property type="protein sequence ID" value="KTG07694.1"/>
    <property type="molecule type" value="Genomic_DNA"/>
</dbReference>
<feature type="transmembrane region" description="Helical" evidence="7">
    <location>
        <begin position="78"/>
        <end position="96"/>
    </location>
</feature>
<evidence type="ECO:0000256" key="3">
    <source>
        <dbReference type="ARBA" id="ARBA00022475"/>
    </source>
</evidence>
<accession>A0A0W1R3J0</accession>
<evidence type="ECO:0000256" key="2">
    <source>
        <dbReference type="ARBA" id="ARBA00022448"/>
    </source>
</evidence>
<feature type="transmembrane region" description="Helical" evidence="7">
    <location>
        <begin position="140"/>
        <end position="160"/>
    </location>
</feature>
<feature type="transmembrane region" description="Helical" evidence="7">
    <location>
        <begin position="409"/>
        <end position="434"/>
    </location>
</feature>
<dbReference type="Proteomes" id="UP000054387">
    <property type="component" value="Unassembled WGS sequence"/>
</dbReference>
<dbReference type="PANTHER" id="PTHR30047:SF7">
    <property type="entry name" value="HIGH-AFFINITY CHOLINE TRANSPORT PROTEIN"/>
    <property type="match status" value="1"/>
</dbReference>